<dbReference type="Pfam" id="PF12823">
    <property type="entry name" value="DUF3817"/>
    <property type="match status" value="1"/>
</dbReference>
<evidence type="ECO:0000256" key="1">
    <source>
        <dbReference type="ARBA" id="ARBA00004651"/>
    </source>
</evidence>
<evidence type="ECO:0000256" key="4">
    <source>
        <dbReference type="ARBA" id="ARBA00022989"/>
    </source>
</evidence>
<evidence type="ECO:0000256" key="2">
    <source>
        <dbReference type="ARBA" id="ARBA00022475"/>
    </source>
</evidence>
<evidence type="ECO:0000256" key="3">
    <source>
        <dbReference type="ARBA" id="ARBA00022692"/>
    </source>
</evidence>
<keyword evidence="5 6" id="KW-0472">Membrane</keyword>
<reference evidence="8 9" key="1">
    <citation type="submission" date="2021-03" db="EMBL/GenBank/DDBJ databases">
        <title>Genomic Encyclopedia of Type Strains, Phase IV (KMG-IV): sequencing the most valuable type-strain genomes for metagenomic binning, comparative biology and taxonomic classification.</title>
        <authorList>
            <person name="Goeker M."/>
        </authorList>
    </citation>
    <scope>NUCLEOTIDE SEQUENCE [LARGE SCALE GENOMIC DNA]</scope>
    <source>
        <strain evidence="8 9">DSM 26048</strain>
    </source>
</reference>
<sequence>MWKTPIGRLRFVGTIEGISFLLLIGIAMPLKYAADIPEAVTIIGILHGFLFALYLITILNAFIVRKLTFALSSLAVIAAFLPFGPFLFDRKLSKI</sequence>
<dbReference type="InterPro" id="IPR023845">
    <property type="entry name" value="DUF3817_TM"/>
</dbReference>
<organism evidence="8 9">
    <name type="scientific">Paenibacillus eucommiae</name>
    <dbReference type="NCBI Taxonomy" id="1355755"/>
    <lineage>
        <taxon>Bacteria</taxon>
        <taxon>Bacillati</taxon>
        <taxon>Bacillota</taxon>
        <taxon>Bacilli</taxon>
        <taxon>Bacillales</taxon>
        <taxon>Paenibacillaceae</taxon>
        <taxon>Paenibacillus</taxon>
    </lineage>
</organism>
<accession>A0ABS4IYR2</accession>
<keyword evidence="4 6" id="KW-1133">Transmembrane helix</keyword>
<feature type="transmembrane region" description="Helical" evidence="6">
    <location>
        <begin position="42"/>
        <end position="63"/>
    </location>
</feature>
<protein>
    <submittedName>
        <fullName evidence="8">Integral membrane protein</fullName>
    </submittedName>
</protein>
<name>A0ABS4IYR2_9BACL</name>
<feature type="transmembrane region" description="Helical" evidence="6">
    <location>
        <begin position="12"/>
        <end position="30"/>
    </location>
</feature>
<comment type="subcellular location">
    <subcellularLocation>
        <location evidence="1">Cell membrane</location>
        <topology evidence="1">Multi-pass membrane protein</topology>
    </subcellularLocation>
</comment>
<dbReference type="RefSeq" id="WP_209972421.1">
    <property type="nucleotide sequence ID" value="NZ_JAGGLB010000010.1"/>
</dbReference>
<feature type="transmembrane region" description="Helical" evidence="6">
    <location>
        <begin position="69"/>
        <end position="88"/>
    </location>
</feature>
<gene>
    <name evidence="8" type="ORF">J2Z66_003286</name>
</gene>
<dbReference type="NCBIfam" id="TIGR03954">
    <property type="entry name" value="integ_memb_HG"/>
    <property type="match status" value="1"/>
</dbReference>
<keyword evidence="3 6" id="KW-0812">Transmembrane</keyword>
<evidence type="ECO:0000256" key="6">
    <source>
        <dbReference type="SAM" id="Phobius"/>
    </source>
</evidence>
<keyword evidence="9" id="KW-1185">Reference proteome</keyword>
<evidence type="ECO:0000259" key="7">
    <source>
        <dbReference type="Pfam" id="PF12823"/>
    </source>
</evidence>
<dbReference type="EMBL" id="JAGGLB010000010">
    <property type="protein sequence ID" value="MBP1991679.1"/>
    <property type="molecule type" value="Genomic_DNA"/>
</dbReference>
<keyword evidence="2" id="KW-1003">Cell membrane</keyword>
<feature type="domain" description="DUF3817" evidence="7">
    <location>
        <begin position="7"/>
        <end position="93"/>
    </location>
</feature>
<dbReference type="PANTHER" id="PTHR40077:SF1">
    <property type="entry name" value="MEMBRANE PROTEIN"/>
    <property type="match status" value="1"/>
</dbReference>
<evidence type="ECO:0000256" key="5">
    <source>
        <dbReference type="ARBA" id="ARBA00023136"/>
    </source>
</evidence>
<proteinExistence type="predicted"/>
<evidence type="ECO:0000313" key="9">
    <source>
        <dbReference type="Proteomes" id="UP001519287"/>
    </source>
</evidence>
<dbReference type="PANTHER" id="PTHR40077">
    <property type="entry name" value="MEMBRANE PROTEIN-RELATED"/>
    <property type="match status" value="1"/>
</dbReference>
<comment type="caution">
    <text evidence="8">The sequence shown here is derived from an EMBL/GenBank/DDBJ whole genome shotgun (WGS) entry which is preliminary data.</text>
</comment>
<dbReference type="Proteomes" id="UP001519287">
    <property type="component" value="Unassembled WGS sequence"/>
</dbReference>
<evidence type="ECO:0000313" key="8">
    <source>
        <dbReference type="EMBL" id="MBP1991679.1"/>
    </source>
</evidence>